<dbReference type="Gene3D" id="1.10.150.130">
    <property type="match status" value="1"/>
</dbReference>
<dbReference type="Gene3D" id="3.30.160.390">
    <property type="entry name" value="Integrase, DNA-binding domain"/>
    <property type="match status" value="1"/>
</dbReference>
<accession>A0AAV4YPQ0</accession>
<evidence type="ECO:0000259" key="6">
    <source>
        <dbReference type="PROSITE" id="PS51898"/>
    </source>
</evidence>
<dbReference type="InterPro" id="IPR013762">
    <property type="entry name" value="Integrase-like_cat_sf"/>
</dbReference>
<dbReference type="InterPro" id="IPR050808">
    <property type="entry name" value="Phage_Integrase"/>
</dbReference>
<evidence type="ECO:0000256" key="1">
    <source>
        <dbReference type="ARBA" id="ARBA00008857"/>
    </source>
</evidence>
<dbReference type="InterPro" id="IPR011010">
    <property type="entry name" value="DNA_brk_join_enz"/>
</dbReference>
<sequence>MKGNKPLTTKAIEAMKPGDAEKSDTGESRGLRVRCGKSGKKTFFYRFNSLDDPRKQKNAPIGAFPSLTLSEARVRLAELKSLRAQGICPATFVREQKTKERSLRRNETQVKPADTFTVGDMVELYLSGRIEDRYTASGEVIAGARKKKGQLEVRRMLYRDVVEVLGDFPVESVNSKDIVKLIHGIIDRGASVQAGAVLRELCSSYDYAIGVGKLNDDFVNPAFLAKRVIKFANVKITSKKRSRVLDDNELKRFLEWLPSSGFPDTQKSILRMTLWTGCRTGELCQAFWEDIDLNNNVFHIKDSKNGTSRDVQLCSQAVAYLKVLKLNNNLCVFPSLSTKKPILQKSLSETAWRLRSEGRMIDIADWTAHDLRRTVRTGLAKMGCPSEIAEAVLGHAPKGIVGTYNLHRYNSECREWLQKWANHLDKLIETTG</sequence>
<dbReference type="Proteomes" id="UP000886939">
    <property type="component" value="Unassembled WGS sequence"/>
</dbReference>
<gene>
    <name evidence="7" type="primary">int</name>
    <name evidence="7" type="ORF">KAM343_37200</name>
</gene>
<evidence type="ECO:0000256" key="3">
    <source>
        <dbReference type="ARBA" id="ARBA00023125"/>
    </source>
</evidence>
<dbReference type="GO" id="GO:0015074">
    <property type="term" value="P:DNA integration"/>
    <property type="evidence" value="ECO:0007669"/>
    <property type="project" value="UniProtKB-KW"/>
</dbReference>
<dbReference type="PANTHER" id="PTHR30629">
    <property type="entry name" value="PROPHAGE INTEGRASE"/>
    <property type="match status" value="1"/>
</dbReference>
<dbReference type="RefSeq" id="WP_223917047.1">
    <property type="nucleotide sequence ID" value="NZ_BPNG01000107.1"/>
</dbReference>
<evidence type="ECO:0000256" key="5">
    <source>
        <dbReference type="SAM" id="MobiDB-lite"/>
    </source>
</evidence>
<keyword evidence="2" id="KW-0229">DNA integration</keyword>
<dbReference type="Pfam" id="PF13356">
    <property type="entry name" value="Arm-DNA-bind_3"/>
    <property type="match status" value="1"/>
</dbReference>
<feature type="compositionally biased region" description="Basic and acidic residues" evidence="5">
    <location>
        <begin position="16"/>
        <end position="30"/>
    </location>
</feature>
<reference evidence="7" key="1">
    <citation type="submission" date="2021-07" db="EMBL/GenBank/DDBJ databases">
        <title>Draft genome sequence of carbapenem-resistant Aeromonas spp. in Japan.</title>
        <authorList>
            <person name="Maehana S."/>
            <person name="Suzuki M."/>
            <person name="Kitasato H."/>
        </authorList>
    </citation>
    <scope>NUCLEOTIDE SEQUENCE</scope>
    <source>
        <strain evidence="7">KAM343</strain>
    </source>
</reference>
<evidence type="ECO:0000256" key="2">
    <source>
        <dbReference type="ARBA" id="ARBA00022908"/>
    </source>
</evidence>
<dbReference type="InterPro" id="IPR002104">
    <property type="entry name" value="Integrase_catalytic"/>
</dbReference>
<protein>
    <submittedName>
        <fullName evidence="7">Integrase</fullName>
    </submittedName>
</protein>
<feature type="domain" description="Tyr recombinase" evidence="6">
    <location>
        <begin position="240"/>
        <end position="418"/>
    </location>
</feature>
<dbReference type="GO" id="GO:0006310">
    <property type="term" value="P:DNA recombination"/>
    <property type="evidence" value="ECO:0007669"/>
    <property type="project" value="UniProtKB-KW"/>
</dbReference>
<dbReference type="Pfam" id="PF00589">
    <property type="entry name" value="Phage_integrase"/>
    <property type="match status" value="1"/>
</dbReference>
<dbReference type="PROSITE" id="PS51898">
    <property type="entry name" value="TYR_RECOMBINASE"/>
    <property type="match status" value="1"/>
</dbReference>
<keyword evidence="4" id="KW-0233">DNA recombination</keyword>
<dbReference type="PANTHER" id="PTHR30629:SF2">
    <property type="entry name" value="PROPHAGE INTEGRASE INTS-RELATED"/>
    <property type="match status" value="1"/>
</dbReference>
<dbReference type="CDD" id="cd00801">
    <property type="entry name" value="INT_P4_C"/>
    <property type="match status" value="1"/>
</dbReference>
<evidence type="ECO:0000313" key="8">
    <source>
        <dbReference type="Proteomes" id="UP000886939"/>
    </source>
</evidence>
<name>A0AAV4YPQ0_AERCA</name>
<dbReference type="EMBL" id="BPNI01000111">
    <property type="protein sequence ID" value="GJA42924.1"/>
    <property type="molecule type" value="Genomic_DNA"/>
</dbReference>
<dbReference type="GO" id="GO:0003677">
    <property type="term" value="F:DNA binding"/>
    <property type="evidence" value="ECO:0007669"/>
    <property type="project" value="UniProtKB-KW"/>
</dbReference>
<comment type="similarity">
    <text evidence="1">Belongs to the 'phage' integrase family.</text>
</comment>
<proteinExistence type="inferred from homology"/>
<evidence type="ECO:0000256" key="4">
    <source>
        <dbReference type="ARBA" id="ARBA00023172"/>
    </source>
</evidence>
<comment type="caution">
    <text evidence="7">The sequence shown here is derived from an EMBL/GenBank/DDBJ whole genome shotgun (WGS) entry which is preliminary data.</text>
</comment>
<organism evidence="7 8">
    <name type="scientific">Aeromonas caviae</name>
    <name type="common">Aeromonas punctata</name>
    <dbReference type="NCBI Taxonomy" id="648"/>
    <lineage>
        <taxon>Bacteria</taxon>
        <taxon>Pseudomonadati</taxon>
        <taxon>Pseudomonadota</taxon>
        <taxon>Gammaproteobacteria</taxon>
        <taxon>Aeromonadales</taxon>
        <taxon>Aeromonadaceae</taxon>
        <taxon>Aeromonas</taxon>
    </lineage>
</organism>
<dbReference type="InterPro" id="IPR025166">
    <property type="entry name" value="Integrase_DNA_bind_dom"/>
</dbReference>
<keyword evidence="3" id="KW-0238">DNA-binding</keyword>
<dbReference type="Gene3D" id="1.10.443.10">
    <property type="entry name" value="Intergrase catalytic core"/>
    <property type="match status" value="1"/>
</dbReference>
<dbReference type="SUPFAM" id="SSF56349">
    <property type="entry name" value="DNA breaking-rejoining enzymes"/>
    <property type="match status" value="1"/>
</dbReference>
<evidence type="ECO:0000313" key="7">
    <source>
        <dbReference type="EMBL" id="GJA42924.1"/>
    </source>
</evidence>
<dbReference type="InterPro" id="IPR038488">
    <property type="entry name" value="Integrase_DNA-bd_sf"/>
</dbReference>
<feature type="region of interest" description="Disordered" evidence="5">
    <location>
        <begin position="1"/>
        <end position="32"/>
    </location>
</feature>
<dbReference type="AlphaFoldDB" id="A0AAV4YPQ0"/>
<dbReference type="InterPro" id="IPR010998">
    <property type="entry name" value="Integrase_recombinase_N"/>
</dbReference>